<evidence type="ECO:0000313" key="4">
    <source>
        <dbReference type="EMBL" id="SFH04531.1"/>
    </source>
</evidence>
<accession>A0A1I2WXX0</accession>
<dbReference type="PROSITE" id="PS51257">
    <property type="entry name" value="PROKAR_LIPOPROTEIN"/>
    <property type="match status" value="1"/>
</dbReference>
<name>A0A1I2WXX0_9SPHI</name>
<dbReference type="Proteomes" id="UP000199666">
    <property type="component" value="Unassembled WGS sequence"/>
</dbReference>
<dbReference type="OrthoDB" id="5513217at2"/>
<gene>
    <name evidence="4" type="ORF">SAMN04489864_104271</name>
</gene>
<protein>
    <recommendedName>
        <fullName evidence="3">DUF3347 domain-containing protein</fullName>
    </recommendedName>
</protein>
<keyword evidence="2" id="KW-0732">Signal</keyword>
<evidence type="ECO:0000256" key="2">
    <source>
        <dbReference type="SAM" id="SignalP"/>
    </source>
</evidence>
<sequence>MKTIANFVMILVAVTLFAACGNSEKPVAEDAHAGHNHAAGEGHDAAPTEKTAVGASLKDDKLNAVYQHYVLLTNALVNGDMVEAKVAVNAIELGSKELSNSSTLATLAAKIGAAKDIDAQRTLYADLSKDFIERVKGSGLNSGEIYVEYCPMALNNKGAAWLSKQKEIRNPYFGESMMTCGEVKETLN</sequence>
<dbReference type="STRING" id="414048.SAMN04489864_104271"/>
<dbReference type="InterPro" id="IPR021782">
    <property type="entry name" value="DUF3347"/>
</dbReference>
<dbReference type="EMBL" id="FOPP01000004">
    <property type="protein sequence ID" value="SFH04531.1"/>
    <property type="molecule type" value="Genomic_DNA"/>
</dbReference>
<dbReference type="Pfam" id="PF11827">
    <property type="entry name" value="DUF3347"/>
    <property type="match status" value="1"/>
</dbReference>
<evidence type="ECO:0000259" key="3">
    <source>
        <dbReference type="Pfam" id="PF11827"/>
    </source>
</evidence>
<evidence type="ECO:0000256" key="1">
    <source>
        <dbReference type="SAM" id="MobiDB-lite"/>
    </source>
</evidence>
<feature type="chain" id="PRO_5011606690" description="DUF3347 domain-containing protein" evidence="2">
    <location>
        <begin position="19"/>
        <end position="188"/>
    </location>
</feature>
<feature type="domain" description="DUF3347" evidence="3">
    <location>
        <begin position="65"/>
        <end position="142"/>
    </location>
</feature>
<dbReference type="RefSeq" id="WP_090993210.1">
    <property type="nucleotide sequence ID" value="NZ_FOPP01000004.1"/>
</dbReference>
<keyword evidence="5" id="KW-1185">Reference proteome</keyword>
<reference evidence="4 5" key="1">
    <citation type="submission" date="2016-10" db="EMBL/GenBank/DDBJ databases">
        <authorList>
            <person name="de Groot N.N."/>
        </authorList>
    </citation>
    <scope>NUCLEOTIDE SEQUENCE [LARGE SCALE GENOMIC DNA]</scope>
    <source>
        <strain evidence="4 5">DSM 18684</strain>
    </source>
</reference>
<organism evidence="4 5">
    <name type="scientific">Pedobacter insulae</name>
    <dbReference type="NCBI Taxonomy" id="414048"/>
    <lineage>
        <taxon>Bacteria</taxon>
        <taxon>Pseudomonadati</taxon>
        <taxon>Bacteroidota</taxon>
        <taxon>Sphingobacteriia</taxon>
        <taxon>Sphingobacteriales</taxon>
        <taxon>Sphingobacteriaceae</taxon>
        <taxon>Pedobacter</taxon>
    </lineage>
</organism>
<feature type="signal peptide" evidence="2">
    <location>
        <begin position="1"/>
        <end position="18"/>
    </location>
</feature>
<evidence type="ECO:0000313" key="5">
    <source>
        <dbReference type="Proteomes" id="UP000199666"/>
    </source>
</evidence>
<feature type="compositionally biased region" description="Basic and acidic residues" evidence="1">
    <location>
        <begin position="29"/>
        <end position="47"/>
    </location>
</feature>
<dbReference type="AlphaFoldDB" id="A0A1I2WXX0"/>
<proteinExistence type="predicted"/>
<feature type="region of interest" description="Disordered" evidence="1">
    <location>
        <begin position="29"/>
        <end position="48"/>
    </location>
</feature>